<dbReference type="EMBL" id="KV417540">
    <property type="protein sequence ID" value="KZP22281.1"/>
    <property type="molecule type" value="Genomic_DNA"/>
</dbReference>
<protein>
    <submittedName>
        <fullName evidence="1">Uncharacterized protein</fullName>
    </submittedName>
</protein>
<gene>
    <name evidence="1" type="ORF">FIBSPDRAFT_859571</name>
</gene>
<keyword evidence="2" id="KW-1185">Reference proteome</keyword>
<evidence type="ECO:0000313" key="2">
    <source>
        <dbReference type="Proteomes" id="UP000076532"/>
    </source>
</evidence>
<organism evidence="1 2">
    <name type="scientific">Athelia psychrophila</name>
    <dbReference type="NCBI Taxonomy" id="1759441"/>
    <lineage>
        <taxon>Eukaryota</taxon>
        <taxon>Fungi</taxon>
        <taxon>Dikarya</taxon>
        <taxon>Basidiomycota</taxon>
        <taxon>Agaricomycotina</taxon>
        <taxon>Agaricomycetes</taxon>
        <taxon>Agaricomycetidae</taxon>
        <taxon>Atheliales</taxon>
        <taxon>Atheliaceae</taxon>
        <taxon>Athelia</taxon>
    </lineage>
</organism>
<proteinExistence type="predicted"/>
<dbReference type="Proteomes" id="UP000076532">
    <property type="component" value="Unassembled WGS sequence"/>
</dbReference>
<evidence type="ECO:0000313" key="1">
    <source>
        <dbReference type="EMBL" id="KZP22281.1"/>
    </source>
</evidence>
<name>A0A166KV03_9AGAM</name>
<accession>A0A166KV03</accession>
<sequence length="58" mass="6532">MSDPVLGSAAFCCSLPIAVRSRRIAQGLSQTYLLWCRGSRNSRFKAFDLKNRDYFSGL</sequence>
<reference evidence="1 2" key="1">
    <citation type="journal article" date="2016" name="Mol. Biol. Evol.">
        <title>Comparative Genomics of Early-Diverging Mushroom-Forming Fungi Provides Insights into the Origins of Lignocellulose Decay Capabilities.</title>
        <authorList>
            <person name="Nagy L.G."/>
            <person name="Riley R."/>
            <person name="Tritt A."/>
            <person name="Adam C."/>
            <person name="Daum C."/>
            <person name="Floudas D."/>
            <person name="Sun H."/>
            <person name="Yadav J.S."/>
            <person name="Pangilinan J."/>
            <person name="Larsson K.H."/>
            <person name="Matsuura K."/>
            <person name="Barry K."/>
            <person name="Labutti K."/>
            <person name="Kuo R."/>
            <person name="Ohm R.A."/>
            <person name="Bhattacharya S.S."/>
            <person name="Shirouzu T."/>
            <person name="Yoshinaga Y."/>
            <person name="Martin F.M."/>
            <person name="Grigoriev I.V."/>
            <person name="Hibbett D.S."/>
        </authorList>
    </citation>
    <scope>NUCLEOTIDE SEQUENCE [LARGE SCALE GENOMIC DNA]</scope>
    <source>
        <strain evidence="1 2">CBS 109695</strain>
    </source>
</reference>
<dbReference type="AlphaFoldDB" id="A0A166KV03"/>